<name>A0A7D5GE48_9EURY</name>
<dbReference type="AlphaFoldDB" id="A0A7D5GE48"/>
<proteinExistence type="predicted"/>
<evidence type="ECO:0000256" key="1">
    <source>
        <dbReference type="SAM" id="MobiDB-lite"/>
    </source>
</evidence>
<organism evidence="2 3">
    <name type="scientific">Halorarum halophilum</name>
    <dbReference type="NCBI Taxonomy" id="2743090"/>
    <lineage>
        <taxon>Archaea</taxon>
        <taxon>Methanobacteriati</taxon>
        <taxon>Methanobacteriota</taxon>
        <taxon>Stenosarchaea group</taxon>
        <taxon>Halobacteria</taxon>
        <taxon>Halobacteriales</taxon>
        <taxon>Haloferacaceae</taxon>
        <taxon>Halorarum</taxon>
    </lineage>
</organism>
<dbReference type="KEGG" id="halg:HUG10_03335"/>
<accession>A0A7D5GE48</accession>
<sequence length="71" mass="7221">MTGTTPMARSTTPTQPVASTPPAAASVVRGSVNRSNALSWGNTAGNSVYAGTWENLTTDGLASVDPELTRA</sequence>
<dbReference type="GeneID" id="56027834"/>
<gene>
    <name evidence="2" type="ORF">HUG10_03335</name>
</gene>
<keyword evidence="3" id="KW-1185">Reference proteome</keyword>
<dbReference type="EMBL" id="CP058529">
    <property type="protein sequence ID" value="QLG26630.1"/>
    <property type="molecule type" value="Genomic_DNA"/>
</dbReference>
<evidence type="ECO:0000313" key="3">
    <source>
        <dbReference type="Proteomes" id="UP000509750"/>
    </source>
</evidence>
<protein>
    <submittedName>
        <fullName evidence="2">Uncharacterized protein</fullName>
    </submittedName>
</protein>
<dbReference type="RefSeq" id="WP_179168205.1">
    <property type="nucleotide sequence ID" value="NZ_CP058529.1"/>
</dbReference>
<feature type="region of interest" description="Disordered" evidence="1">
    <location>
        <begin position="1"/>
        <end position="28"/>
    </location>
</feature>
<feature type="compositionally biased region" description="Low complexity" evidence="1">
    <location>
        <begin position="10"/>
        <end position="28"/>
    </location>
</feature>
<dbReference type="Proteomes" id="UP000509750">
    <property type="component" value="Chromosome"/>
</dbReference>
<reference evidence="2 3" key="1">
    <citation type="submission" date="2020-07" db="EMBL/GenBank/DDBJ databases">
        <title>Gai3-2, isolated from salt lake.</title>
        <authorList>
            <person name="Cui H."/>
            <person name="Shi X."/>
        </authorList>
    </citation>
    <scope>NUCLEOTIDE SEQUENCE [LARGE SCALE GENOMIC DNA]</scope>
    <source>
        <strain evidence="2 3">Gai3-2</strain>
    </source>
</reference>
<evidence type="ECO:0000313" key="2">
    <source>
        <dbReference type="EMBL" id="QLG26630.1"/>
    </source>
</evidence>